<protein>
    <submittedName>
        <fullName evidence="2">Uncharacterized protein</fullName>
    </submittedName>
</protein>
<reference evidence="2" key="1">
    <citation type="submission" date="2023-07" db="EMBL/GenBank/DDBJ databases">
        <title>Functional and genomic diversity of the sorghum phyllosphere microbiome.</title>
        <authorList>
            <person name="Shade A."/>
        </authorList>
    </citation>
    <scope>NUCLEOTIDE SEQUENCE</scope>
    <source>
        <strain evidence="2">SORGH_AS_1067</strain>
    </source>
</reference>
<accession>A0AAJ1U6F4</accession>
<feature type="compositionally biased region" description="Basic and acidic residues" evidence="1">
    <location>
        <begin position="205"/>
        <end position="217"/>
    </location>
</feature>
<feature type="compositionally biased region" description="Basic residues" evidence="1">
    <location>
        <begin position="218"/>
        <end position="227"/>
    </location>
</feature>
<feature type="compositionally biased region" description="Basic and acidic residues" evidence="1">
    <location>
        <begin position="230"/>
        <end position="254"/>
    </location>
</feature>
<dbReference type="Proteomes" id="UP001239215">
    <property type="component" value="Unassembled WGS sequence"/>
</dbReference>
<comment type="caution">
    <text evidence="2">The sequence shown here is derived from an EMBL/GenBank/DDBJ whole genome shotgun (WGS) entry which is preliminary data.</text>
</comment>
<organism evidence="2 3">
    <name type="scientific">Nocardioides zeae</name>
    <dbReference type="NCBI Taxonomy" id="1457234"/>
    <lineage>
        <taxon>Bacteria</taxon>
        <taxon>Bacillati</taxon>
        <taxon>Actinomycetota</taxon>
        <taxon>Actinomycetes</taxon>
        <taxon>Propionibacteriales</taxon>
        <taxon>Nocardioidaceae</taxon>
        <taxon>Nocardioides</taxon>
    </lineage>
</organism>
<feature type="compositionally biased region" description="Basic and acidic residues" evidence="1">
    <location>
        <begin position="129"/>
        <end position="141"/>
    </location>
</feature>
<name>A0AAJ1U6F4_9ACTN</name>
<feature type="region of interest" description="Disordered" evidence="1">
    <location>
        <begin position="1"/>
        <end position="254"/>
    </location>
</feature>
<feature type="compositionally biased region" description="Basic and acidic residues" evidence="1">
    <location>
        <begin position="180"/>
        <end position="189"/>
    </location>
</feature>
<evidence type="ECO:0000256" key="1">
    <source>
        <dbReference type="SAM" id="MobiDB-lite"/>
    </source>
</evidence>
<sequence length="254" mass="28286">MTNNRGRDAPRRAASCRGRRRPGHAGRSRSRRDRAGRRRRGAPPGPRLRHRRHLGPDPRRPRQRGLLPGVGGCSRPPRARRRPECPQRRPARRRPAVRDPAGPVPRGHDRARDRPQPRHGGRGAVGRLGADRGARAGDAQRGEPPAALRGQGAGRPQGVRRAHRRLRQRRHRAGRHLRRPRECRNRGGDPGRAAGGRPGHAHPHRPGDGVAHGDLRPAGRRRVRRAGPHLADDEHEAARPRAAEVVRTRRLPDA</sequence>
<dbReference type="EMBL" id="JAUTAN010000001">
    <property type="protein sequence ID" value="MDQ1105386.1"/>
    <property type="molecule type" value="Genomic_DNA"/>
</dbReference>
<evidence type="ECO:0000313" key="2">
    <source>
        <dbReference type="EMBL" id="MDQ1105386.1"/>
    </source>
</evidence>
<feature type="compositionally biased region" description="Basic and acidic residues" evidence="1">
    <location>
        <begin position="106"/>
        <end position="116"/>
    </location>
</feature>
<dbReference type="AlphaFoldDB" id="A0AAJ1U6F4"/>
<feature type="compositionally biased region" description="Basic residues" evidence="1">
    <location>
        <begin position="158"/>
        <end position="179"/>
    </location>
</feature>
<evidence type="ECO:0000313" key="3">
    <source>
        <dbReference type="Proteomes" id="UP001239215"/>
    </source>
</evidence>
<feature type="compositionally biased region" description="Basic residues" evidence="1">
    <location>
        <begin position="17"/>
        <end position="53"/>
    </location>
</feature>
<proteinExistence type="predicted"/>
<gene>
    <name evidence="2" type="ORF">QE405_002670</name>
</gene>
<feature type="compositionally biased region" description="Basic and acidic residues" evidence="1">
    <location>
        <begin position="1"/>
        <end position="11"/>
    </location>
</feature>